<reference evidence="1 2" key="1">
    <citation type="submission" date="2017-12" db="EMBL/GenBank/DDBJ databases">
        <title>Hemimetabolous genomes reveal molecular basis of termite eusociality.</title>
        <authorList>
            <person name="Harrison M.C."/>
            <person name="Jongepier E."/>
            <person name="Robertson H.M."/>
            <person name="Arning N."/>
            <person name="Bitard-Feildel T."/>
            <person name="Chao H."/>
            <person name="Childers C.P."/>
            <person name="Dinh H."/>
            <person name="Doddapaneni H."/>
            <person name="Dugan S."/>
            <person name="Gowin J."/>
            <person name="Greiner C."/>
            <person name="Han Y."/>
            <person name="Hu H."/>
            <person name="Hughes D.S.T."/>
            <person name="Huylmans A.-K."/>
            <person name="Kemena C."/>
            <person name="Kremer L.P.M."/>
            <person name="Lee S.L."/>
            <person name="Lopez-Ezquerra A."/>
            <person name="Mallet L."/>
            <person name="Monroy-Kuhn J.M."/>
            <person name="Moser A."/>
            <person name="Murali S.C."/>
            <person name="Muzny D.M."/>
            <person name="Otani S."/>
            <person name="Piulachs M.-D."/>
            <person name="Poelchau M."/>
            <person name="Qu J."/>
            <person name="Schaub F."/>
            <person name="Wada-Katsumata A."/>
            <person name="Worley K.C."/>
            <person name="Xie Q."/>
            <person name="Ylla G."/>
            <person name="Poulsen M."/>
            <person name="Gibbs R.A."/>
            <person name="Schal C."/>
            <person name="Richards S."/>
            <person name="Belles X."/>
            <person name="Korb J."/>
            <person name="Bornberg-Bauer E."/>
        </authorList>
    </citation>
    <scope>NUCLEOTIDE SEQUENCE [LARGE SCALE GENOMIC DNA]</scope>
    <source>
        <tissue evidence="1">Whole body</tissue>
    </source>
</reference>
<accession>A0A2J7RQ37</accession>
<dbReference type="InParanoid" id="A0A2J7RQ37"/>
<dbReference type="Proteomes" id="UP000235965">
    <property type="component" value="Unassembled WGS sequence"/>
</dbReference>
<dbReference type="AlphaFoldDB" id="A0A2J7RQ37"/>
<dbReference type="EMBL" id="NEVH01001351">
    <property type="protein sequence ID" value="PNF42942.1"/>
    <property type="molecule type" value="Genomic_DNA"/>
</dbReference>
<evidence type="ECO:0000313" key="1">
    <source>
        <dbReference type="EMBL" id="PNF42942.1"/>
    </source>
</evidence>
<proteinExistence type="predicted"/>
<gene>
    <name evidence="1" type="ORF">B7P43_G11839</name>
</gene>
<protein>
    <submittedName>
        <fullName evidence="1">Uncharacterized protein</fullName>
    </submittedName>
</protein>
<comment type="caution">
    <text evidence="1">The sequence shown here is derived from an EMBL/GenBank/DDBJ whole genome shotgun (WGS) entry which is preliminary data.</text>
</comment>
<organism evidence="1 2">
    <name type="scientific">Cryptotermes secundus</name>
    <dbReference type="NCBI Taxonomy" id="105785"/>
    <lineage>
        <taxon>Eukaryota</taxon>
        <taxon>Metazoa</taxon>
        <taxon>Ecdysozoa</taxon>
        <taxon>Arthropoda</taxon>
        <taxon>Hexapoda</taxon>
        <taxon>Insecta</taxon>
        <taxon>Pterygota</taxon>
        <taxon>Neoptera</taxon>
        <taxon>Polyneoptera</taxon>
        <taxon>Dictyoptera</taxon>
        <taxon>Blattodea</taxon>
        <taxon>Blattoidea</taxon>
        <taxon>Termitoidae</taxon>
        <taxon>Kalotermitidae</taxon>
        <taxon>Cryptotermitinae</taxon>
        <taxon>Cryptotermes</taxon>
    </lineage>
</organism>
<keyword evidence="2" id="KW-1185">Reference proteome</keyword>
<name>A0A2J7RQ37_9NEOP</name>
<sequence>MAFKILYIYDYITKLCMQQVDVTQNHDDENVRNIGQGEAQHRKYKRFQLGSSHAYYCNRTHPSRICLICLYVTVKFSCGNEMPWRDHGPLNWPFVARDRREVG</sequence>
<evidence type="ECO:0000313" key="2">
    <source>
        <dbReference type="Proteomes" id="UP000235965"/>
    </source>
</evidence>